<feature type="region of interest" description="Disordered" evidence="1">
    <location>
        <begin position="592"/>
        <end position="658"/>
    </location>
</feature>
<keyword evidence="2" id="KW-0472">Membrane</keyword>
<feature type="transmembrane region" description="Helical" evidence="2">
    <location>
        <begin position="1278"/>
        <end position="1299"/>
    </location>
</feature>
<feature type="compositionally biased region" description="Low complexity" evidence="1">
    <location>
        <begin position="1408"/>
        <end position="1417"/>
    </location>
</feature>
<evidence type="ECO:0000256" key="3">
    <source>
        <dbReference type="SAM" id="SignalP"/>
    </source>
</evidence>
<feature type="transmembrane region" description="Helical" evidence="2">
    <location>
        <begin position="875"/>
        <end position="900"/>
    </location>
</feature>
<feature type="region of interest" description="Disordered" evidence="1">
    <location>
        <begin position="1017"/>
        <end position="1042"/>
    </location>
</feature>
<feature type="compositionally biased region" description="Low complexity" evidence="1">
    <location>
        <begin position="531"/>
        <end position="567"/>
    </location>
</feature>
<feature type="compositionally biased region" description="Low complexity" evidence="1">
    <location>
        <begin position="478"/>
        <end position="493"/>
    </location>
</feature>
<dbReference type="VEuPathDB" id="TriTrypDB:BSAL_83615"/>
<feature type="chain" id="PRO_5006621941" evidence="3">
    <location>
        <begin position="23"/>
        <end position="1598"/>
    </location>
</feature>
<feature type="transmembrane region" description="Helical" evidence="2">
    <location>
        <begin position="1319"/>
        <end position="1340"/>
    </location>
</feature>
<evidence type="ECO:0000313" key="4">
    <source>
        <dbReference type="EMBL" id="CUG70809.1"/>
    </source>
</evidence>
<evidence type="ECO:0000313" key="5">
    <source>
        <dbReference type="Proteomes" id="UP000051952"/>
    </source>
</evidence>
<keyword evidence="2" id="KW-0812">Transmembrane</keyword>
<evidence type="ECO:0000256" key="1">
    <source>
        <dbReference type="SAM" id="MobiDB-lite"/>
    </source>
</evidence>
<organism evidence="4 5">
    <name type="scientific">Bodo saltans</name>
    <name type="common">Flagellated protozoan</name>
    <dbReference type="NCBI Taxonomy" id="75058"/>
    <lineage>
        <taxon>Eukaryota</taxon>
        <taxon>Discoba</taxon>
        <taxon>Euglenozoa</taxon>
        <taxon>Kinetoplastea</taxon>
        <taxon>Metakinetoplastina</taxon>
        <taxon>Eubodonida</taxon>
        <taxon>Bodonidae</taxon>
        <taxon>Bodo</taxon>
    </lineage>
</organism>
<feature type="signal peptide" evidence="3">
    <location>
        <begin position="1"/>
        <end position="22"/>
    </location>
</feature>
<evidence type="ECO:0000256" key="2">
    <source>
        <dbReference type="SAM" id="Phobius"/>
    </source>
</evidence>
<feature type="region of interest" description="Disordered" evidence="1">
    <location>
        <begin position="524"/>
        <end position="567"/>
    </location>
</feature>
<feature type="compositionally biased region" description="Basic and acidic residues" evidence="1">
    <location>
        <begin position="1018"/>
        <end position="1031"/>
    </location>
</feature>
<accession>A0A0S4J3R9</accession>
<dbReference type="EMBL" id="CYKH01000942">
    <property type="protein sequence ID" value="CUG70809.1"/>
    <property type="molecule type" value="Genomic_DNA"/>
</dbReference>
<feature type="transmembrane region" description="Helical" evidence="2">
    <location>
        <begin position="1225"/>
        <end position="1248"/>
    </location>
</feature>
<keyword evidence="2" id="KW-1133">Transmembrane helix</keyword>
<proteinExistence type="predicted"/>
<feature type="region of interest" description="Disordered" evidence="1">
    <location>
        <begin position="435"/>
        <end position="458"/>
    </location>
</feature>
<protein>
    <submittedName>
        <fullName evidence="4">Membrane-associated protein, putative</fullName>
    </submittedName>
</protein>
<reference evidence="5" key="1">
    <citation type="submission" date="2015-09" db="EMBL/GenBank/DDBJ databases">
        <authorList>
            <consortium name="Pathogen Informatics"/>
        </authorList>
    </citation>
    <scope>NUCLEOTIDE SEQUENCE [LARGE SCALE GENOMIC DNA]</scope>
    <source>
        <strain evidence="5">Lake Konstanz</strain>
    </source>
</reference>
<name>A0A0S4J3R9_BODSA</name>
<feature type="transmembrane region" description="Helical" evidence="2">
    <location>
        <begin position="1254"/>
        <end position="1271"/>
    </location>
</feature>
<feature type="region of interest" description="Disordered" evidence="1">
    <location>
        <begin position="1401"/>
        <end position="1431"/>
    </location>
</feature>
<keyword evidence="3" id="KW-0732">Signal</keyword>
<feature type="region of interest" description="Disordered" evidence="1">
    <location>
        <begin position="478"/>
        <end position="502"/>
    </location>
</feature>
<feature type="compositionally biased region" description="Low complexity" evidence="1">
    <location>
        <begin position="610"/>
        <end position="656"/>
    </location>
</feature>
<keyword evidence="5" id="KW-1185">Reference proteome</keyword>
<feature type="transmembrane region" description="Helical" evidence="2">
    <location>
        <begin position="1145"/>
        <end position="1166"/>
    </location>
</feature>
<gene>
    <name evidence="4" type="ORF">BSAL_83615</name>
</gene>
<sequence length="1598" mass="171819">GVTFCNSTTLCWWCSAIGVCHPRNVPCYGTCPAGTNDTAACNISASCRVCSAIGACRLKNETCYASCPEAGHALGAAFCSSTTQCRYCSNSTASGIGVCLLRNTSCYPTCNSATTDVTACTNSTSCKWCGAIGICDVNAASCRPNCVAATNNGSAYCRNATTCQWCSTIGLCDTKTATCYPSCMLATLNSSLCDISENCAWCNSIGVCRANAETCYASCPVASPEGLQLCGNSTKCKWCPTSTSLGFCQNSTGTCWDTCLRASNDVAANVVCSAANTSCQWCAGLQYCTDNAVGASSCHTTCDTIAADNSAICQVNSINVRSCSWCPALFSCVNKSKATTCASSCGVFLGRQAECEAFSACHWCPQHGSGRCKPVKGRSLGYIDWRGEVECETGTVSSSASMLMSTTASYSNDGSESFSQSNVMSRSGSVSVEVSNSWTMSDDPSATQRSASISASSTNVATNTFQTLSFSTSKSAAATSTESTTHTVNVTHTLRSPTSSLSDAVTVSLTPSHTMTAMSASYDTTFSHSNSPTRDSTTSISSTPSGTVSSSPTFSISTTSSTSWSSTWSLTNTKDVSGSVTLSGSLTMTLSSELTVTPTPPPTMSRVLSHSRSFSPTSSKSISRSVSHSRSESQSLSTTQSPSPSSSHTDSPTISIDPCNTTFRDNPTSFVRHIALLNTEQYGTVNSTDSTFLTLNRVELATLRTLRIQIGFNTYLRNFYYNTSMSWFPLPQVSNCIASGFELVNATDFIVRIDYNPDVSLSVGLNDDYFCNMTFSTDIFQCQLMTNFTFNFSAAILVTGTPRVVSASAAQAIGVTSALVALVSSGVALLQQARAQNLASLATCQFSLVDSLGIDQSPLQFGFGSAMQYYNRGCVVGNIALIAAIAALMFLVIMAVSCFIRGNVALYSGTVRKVKRPIIRTTPLIESTTSINVDHEMSSSSNGDASLRSKKIAATSNHNENDATSVDPLREFTLMPPSTLLSNLGVEEEHHFSGGIFLASELVDTAALVPPSSLFLPQEHDRESAATRRPNDLPPTTSSHENADVDWAQLYHETMMALNLDNLALEEEMMMKEDDGAQKKKINGNLSERTFTSSRRETFGESFFRHAALASFPSILSLPACLLFDPTITASVSLIAHPIDDMDTLVGVIGLVVFGGLLVACIIYTMRVARLKAPVRVKLTHPLVGSARMRILRYLFIPSVRYEPRRRRHRFQQKMMSHLLEEFRIPQFFCCDLALCALIASLAGVGISRREFCTELASVGHIVFFAALVWLHPFTVRFAFFLAVVAAGLGVMSAFFTLLSMSTGSLIFGTINQYAEIGMLWISALSAVVVIISVIAFFRARRGAAANTRSSPVAKILQTDRTSTASSVELDPFDVLLEGSTAVASPPAAIRWVRRVIRDPTTGEEADTATSSNNNTSSDDDDDGGATATKRCYQGTTMIDSFGRTDEDRNMIQRRLDVAAAEERRKEDIVSKMALEILVIVSKDEETNRAVIENEEEESLKSLQATAASKKTLVEVHLINDVVWSSLLERQQRADDDSNSEHTVTTMSTATSAIKTQVDRLTNTKMPRRTSLLLHRRIPKEETIDAEMVHHQTFSDDD</sequence>
<dbReference type="Proteomes" id="UP000051952">
    <property type="component" value="Unassembled WGS sequence"/>
</dbReference>
<feature type="non-terminal residue" evidence="4">
    <location>
        <position position="1"/>
    </location>
</feature>